<dbReference type="GO" id="GO:0005886">
    <property type="term" value="C:plasma membrane"/>
    <property type="evidence" value="ECO:0007669"/>
    <property type="project" value="TreeGrafter"/>
</dbReference>
<sequence length="244" mass="27016">MYILRRWWDRHGLVIVLGGLALIVAWSVRHTQGAAIFQVYQLITRPLASVPTPEERLIDARVLELQQRIVELESQNKKLKELLGYVETKKMDGIVTPIIGRSADHWWQQLILGRGSNDGIEVGFVVMGTGGLVGRVISVTPNSSRILLITDSTSHVGTVIGRSRSMGFIRGQGSNRAVMEFFDKLPEVRRGDSVSTSPVSQLFPPGLPVGRVESVNLDKSPAPEAVIELTSPINHLEWVIVMPR</sequence>
<organism evidence="6">
    <name type="scientific">Symploca sp. SIO1C4</name>
    <dbReference type="NCBI Taxonomy" id="2607765"/>
    <lineage>
        <taxon>Bacteria</taxon>
        <taxon>Bacillati</taxon>
        <taxon>Cyanobacteriota</taxon>
        <taxon>Cyanophyceae</taxon>
        <taxon>Coleofasciculales</taxon>
        <taxon>Coleofasciculaceae</taxon>
        <taxon>Symploca</taxon>
    </lineage>
</organism>
<dbReference type="AlphaFoldDB" id="A0A6B3N7R3"/>
<dbReference type="InterPro" id="IPR042175">
    <property type="entry name" value="Cell/Rod_MreC_2"/>
</dbReference>
<dbReference type="GO" id="GO:0008360">
    <property type="term" value="P:regulation of cell shape"/>
    <property type="evidence" value="ECO:0007669"/>
    <property type="project" value="UniProtKB-KW"/>
</dbReference>
<gene>
    <name evidence="6" type="primary">mreC</name>
    <name evidence="6" type="ORF">F6J89_19070</name>
</gene>
<dbReference type="PANTHER" id="PTHR34138:SF1">
    <property type="entry name" value="CELL SHAPE-DETERMINING PROTEIN MREC"/>
    <property type="match status" value="1"/>
</dbReference>
<dbReference type="Gene3D" id="2.40.10.350">
    <property type="entry name" value="Rod shape-determining protein MreC, domain 2"/>
    <property type="match status" value="1"/>
</dbReference>
<dbReference type="NCBIfam" id="TIGR00219">
    <property type="entry name" value="mreC"/>
    <property type="match status" value="1"/>
</dbReference>
<dbReference type="EMBL" id="JAAHFQ010000407">
    <property type="protein sequence ID" value="NER29656.1"/>
    <property type="molecule type" value="Genomic_DNA"/>
</dbReference>
<dbReference type="InterPro" id="IPR042177">
    <property type="entry name" value="Cell/Rod_1"/>
</dbReference>
<accession>A0A6B3N7R3</accession>
<dbReference type="NCBIfam" id="NF010527">
    <property type="entry name" value="PRK13922.6-2"/>
    <property type="match status" value="1"/>
</dbReference>
<feature type="domain" description="Rod shape-determining protein MreC beta-barrel core" evidence="5">
    <location>
        <begin position="98"/>
        <end position="242"/>
    </location>
</feature>
<evidence type="ECO:0000256" key="3">
    <source>
        <dbReference type="ARBA" id="ARBA00022960"/>
    </source>
</evidence>
<comment type="caution">
    <text evidence="6">The sequence shown here is derived from an EMBL/GenBank/DDBJ whole genome shotgun (WGS) entry which is preliminary data.</text>
</comment>
<keyword evidence="3" id="KW-0133">Cell shape</keyword>
<proteinExistence type="inferred from homology"/>
<dbReference type="InterPro" id="IPR055342">
    <property type="entry name" value="MreC_beta-barrel_core"/>
</dbReference>
<evidence type="ECO:0000313" key="6">
    <source>
        <dbReference type="EMBL" id="NER29656.1"/>
    </source>
</evidence>
<evidence type="ECO:0000256" key="4">
    <source>
        <dbReference type="ARBA" id="ARBA00032089"/>
    </source>
</evidence>
<evidence type="ECO:0000256" key="1">
    <source>
        <dbReference type="ARBA" id="ARBA00009369"/>
    </source>
</evidence>
<name>A0A6B3N7R3_9CYAN</name>
<evidence type="ECO:0000256" key="2">
    <source>
        <dbReference type="ARBA" id="ARBA00013855"/>
    </source>
</evidence>
<dbReference type="Pfam" id="PF04085">
    <property type="entry name" value="MreC"/>
    <property type="match status" value="1"/>
</dbReference>
<protein>
    <recommendedName>
        <fullName evidence="2">Cell shape-determining protein MreC</fullName>
    </recommendedName>
    <alternativeName>
        <fullName evidence="4">Cell shape protein MreC</fullName>
    </alternativeName>
</protein>
<evidence type="ECO:0000259" key="5">
    <source>
        <dbReference type="Pfam" id="PF04085"/>
    </source>
</evidence>
<dbReference type="Gene3D" id="2.40.10.340">
    <property type="entry name" value="Rod shape-determining protein MreC, domain 1"/>
    <property type="match status" value="1"/>
</dbReference>
<dbReference type="InterPro" id="IPR007221">
    <property type="entry name" value="MreC"/>
</dbReference>
<comment type="similarity">
    <text evidence="1">Belongs to the MreC family.</text>
</comment>
<dbReference type="PANTHER" id="PTHR34138">
    <property type="entry name" value="CELL SHAPE-DETERMINING PROTEIN MREC"/>
    <property type="match status" value="1"/>
</dbReference>
<reference evidence="6" key="1">
    <citation type="submission" date="2019-11" db="EMBL/GenBank/DDBJ databases">
        <title>Genomic insights into an expanded diversity of filamentous marine cyanobacteria reveals the extraordinary biosynthetic potential of Moorea and Okeania.</title>
        <authorList>
            <person name="Ferreira Leao T."/>
            <person name="Wang M."/>
            <person name="Moss N."/>
            <person name="Da Silva R."/>
            <person name="Sanders J."/>
            <person name="Nurk S."/>
            <person name="Gurevich A."/>
            <person name="Humphrey G."/>
            <person name="Reher R."/>
            <person name="Zhu Q."/>
            <person name="Belda-Ferre P."/>
            <person name="Glukhov E."/>
            <person name="Rex R."/>
            <person name="Dorrestein P.C."/>
            <person name="Knight R."/>
            <person name="Pevzner P."/>
            <person name="Gerwick W.H."/>
            <person name="Gerwick L."/>
        </authorList>
    </citation>
    <scope>NUCLEOTIDE SEQUENCE</scope>
    <source>
        <strain evidence="6">SIO1C4</strain>
    </source>
</reference>